<evidence type="ECO:0000256" key="1">
    <source>
        <dbReference type="SAM" id="MobiDB-lite"/>
    </source>
</evidence>
<reference evidence="4" key="1">
    <citation type="submission" date="2016-10" db="EMBL/GenBank/DDBJ databases">
        <authorList>
            <person name="Varghese N."/>
            <person name="Submissions S."/>
        </authorList>
    </citation>
    <scope>NUCLEOTIDE SEQUENCE [LARGE SCALE GENOMIC DNA]</scope>
    <source>
        <strain evidence="4">DSM 45245</strain>
    </source>
</reference>
<keyword evidence="2" id="KW-0812">Transmembrane</keyword>
<keyword evidence="2" id="KW-1133">Transmembrane helix</keyword>
<dbReference type="Proteomes" id="UP000242415">
    <property type="component" value="Unassembled WGS sequence"/>
</dbReference>
<evidence type="ECO:0000256" key="2">
    <source>
        <dbReference type="SAM" id="Phobius"/>
    </source>
</evidence>
<organism evidence="3 4">
    <name type="scientific">Micromonospora pattaloongensis</name>
    <dbReference type="NCBI Taxonomy" id="405436"/>
    <lineage>
        <taxon>Bacteria</taxon>
        <taxon>Bacillati</taxon>
        <taxon>Actinomycetota</taxon>
        <taxon>Actinomycetes</taxon>
        <taxon>Micromonosporales</taxon>
        <taxon>Micromonosporaceae</taxon>
        <taxon>Micromonospora</taxon>
    </lineage>
</organism>
<dbReference type="InterPro" id="IPR023346">
    <property type="entry name" value="Lysozyme-like_dom_sf"/>
</dbReference>
<dbReference type="AlphaFoldDB" id="A0A1H3GC62"/>
<protein>
    <recommendedName>
        <fullName evidence="5">Transglycosylase SLT domain-containing protein</fullName>
    </recommendedName>
</protein>
<name>A0A1H3GC62_9ACTN</name>
<keyword evidence="4" id="KW-1185">Reference proteome</keyword>
<feature type="transmembrane region" description="Helical" evidence="2">
    <location>
        <begin position="12"/>
        <end position="29"/>
    </location>
</feature>
<keyword evidence="2" id="KW-0472">Membrane</keyword>
<dbReference type="EMBL" id="FNPH01000001">
    <property type="protein sequence ID" value="SDY00084.1"/>
    <property type="molecule type" value="Genomic_DNA"/>
</dbReference>
<gene>
    <name evidence="3" type="ORF">SAMN05444365_101337</name>
</gene>
<evidence type="ECO:0000313" key="4">
    <source>
        <dbReference type="Proteomes" id="UP000242415"/>
    </source>
</evidence>
<evidence type="ECO:0000313" key="3">
    <source>
        <dbReference type="EMBL" id="SDY00084.1"/>
    </source>
</evidence>
<feature type="region of interest" description="Disordered" evidence="1">
    <location>
        <begin position="92"/>
        <end position="111"/>
    </location>
</feature>
<evidence type="ECO:0008006" key="5">
    <source>
        <dbReference type="Google" id="ProtNLM"/>
    </source>
</evidence>
<proteinExistence type="predicted"/>
<dbReference type="SUPFAM" id="SSF53955">
    <property type="entry name" value="Lysozyme-like"/>
    <property type="match status" value="1"/>
</dbReference>
<dbReference type="RefSeq" id="WP_091550488.1">
    <property type="nucleotide sequence ID" value="NZ_FNPH01000001.1"/>
</dbReference>
<dbReference type="STRING" id="405436.SAMN05444365_101337"/>
<dbReference type="OrthoDB" id="9766277at2"/>
<accession>A0A1H3GC62</accession>
<sequence length="226" mass="24463">MSRLLSRFGVRALAVTLLGVGVVGGYYLGDNRKVQQQAVHAELASRADRAEQQLMKDQHRAQMVTTAERRAAEYEAARKAAAVAKAEAERARRAEEAASRKKRAAAANASTATKPYAGPIPASCKEYSGNRAIGCALLLDSGFKLDQMPCLDKLWTKESGWNHRASNPSTGAYGIPQALPGSKMGSAGADWQSSPATQIEWGLGYIKDRFDTPCGAWSHFQNTGWY</sequence>